<evidence type="ECO:0000313" key="6">
    <source>
        <dbReference type="Proteomes" id="UP000192596"/>
    </source>
</evidence>
<keyword evidence="3" id="KW-0560">Oxidoreductase</keyword>
<comment type="caution">
    <text evidence="5">The sequence shown here is derived from an EMBL/GenBank/DDBJ whole genome shotgun (WGS) entry which is preliminary data.</text>
</comment>
<dbReference type="OrthoDB" id="419598at2759"/>
<feature type="domain" description="NAD(P)-binding" evidence="4">
    <location>
        <begin position="10"/>
        <end position="96"/>
    </location>
</feature>
<protein>
    <recommendedName>
        <fullName evidence="4">NAD(P)-binding domain-containing protein</fullName>
    </recommendedName>
</protein>
<evidence type="ECO:0000259" key="4">
    <source>
        <dbReference type="Pfam" id="PF13460"/>
    </source>
</evidence>
<dbReference type="Gene3D" id="3.40.50.720">
    <property type="entry name" value="NAD(P)-binding Rossmann-like Domain"/>
    <property type="match status" value="1"/>
</dbReference>
<evidence type="ECO:0000313" key="5">
    <source>
        <dbReference type="EMBL" id="OQN95647.1"/>
    </source>
</evidence>
<gene>
    <name evidence="5" type="ORF">B0A48_18247</name>
</gene>
<dbReference type="AlphaFoldDB" id="A0A1V8S9H1"/>
<comment type="similarity">
    <text evidence="1">Belongs to the NmrA-type oxidoreductase family. Isoflavone reductase subfamily.</text>
</comment>
<dbReference type="PANTHER" id="PTHR47706:SF5">
    <property type="entry name" value="ISOFLAVONE REDUCTASE"/>
    <property type="match status" value="1"/>
</dbReference>
<dbReference type="InterPro" id="IPR051609">
    <property type="entry name" value="NmrA/Isoflavone_reductase-like"/>
</dbReference>
<evidence type="ECO:0000256" key="2">
    <source>
        <dbReference type="ARBA" id="ARBA00022857"/>
    </source>
</evidence>
<dbReference type="InterPro" id="IPR016040">
    <property type="entry name" value="NAD(P)-bd_dom"/>
</dbReference>
<keyword evidence="6" id="KW-1185">Reference proteome</keyword>
<dbReference type="GO" id="GO:0016491">
    <property type="term" value="F:oxidoreductase activity"/>
    <property type="evidence" value="ECO:0007669"/>
    <property type="project" value="UniProtKB-KW"/>
</dbReference>
<name>A0A1V8S9H1_9PEZI</name>
<accession>A0A1V8S9H1</accession>
<evidence type="ECO:0000256" key="3">
    <source>
        <dbReference type="ARBA" id="ARBA00023002"/>
    </source>
</evidence>
<reference evidence="6" key="1">
    <citation type="submission" date="2017-03" db="EMBL/GenBank/DDBJ databases">
        <title>Genomes of endolithic fungi from Antarctica.</title>
        <authorList>
            <person name="Coleine C."/>
            <person name="Masonjones S."/>
            <person name="Stajich J.E."/>
        </authorList>
    </citation>
    <scope>NUCLEOTIDE SEQUENCE [LARGE SCALE GENOMIC DNA]</scope>
    <source>
        <strain evidence="6">CCFEE 5527</strain>
    </source>
</reference>
<dbReference type="PANTHER" id="PTHR47706">
    <property type="entry name" value="NMRA-LIKE FAMILY PROTEIN"/>
    <property type="match status" value="1"/>
</dbReference>
<dbReference type="SUPFAM" id="SSF51735">
    <property type="entry name" value="NAD(P)-binding Rossmann-fold domains"/>
    <property type="match status" value="1"/>
</dbReference>
<proteinExistence type="inferred from homology"/>
<dbReference type="InParanoid" id="A0A1V8S9H1"/>
<evidence type="ECO:0000256" key="1">
    <source>
        <dbReference type="ARBA" id="ARBA00005725"/>
    </source>
</evidence>
<organism evidence="5 6">
    <name type="scientific">Cryoendolithus antarcticus</name>
    <dbReference type="NCBI Taxonomy" id="1507870"/>
    <lineage>
        <taxon>Eukaryota</taxon>
        <taxon>Fungi</taxon>
        <taxon>Dikarya</taxon>
        <taxon>Ascomycota</taxon>
        <taxon>Pezizomycotina</taxon>
        <taxon>Dothideomycetes</taxon>
        <taxon>Dothideomycetidae</taxon>
        <taxon>Cladosporiales</taxon>
        <taxon>Cladosporiaceae</taxon>
        <taxon>Cryoendolithus</taxon>
    </lineage>
</organism>
<dbReference type="EMBL" id="NAJO01000083">
    <property type="protein sequence ID" value="OQN95647.1"/>
    <property type="molecule type" value="Genomic_DNA"/>
</dbReference>
<dbReference type="Pfam" id="PF13460">
    <property type="entry name" value="NAD_binding_10"/>
    <property type="match status" value="1"/>
</dbReference>
<dbReference type="InterPro" id="IPR036291">
    <property type="entry name" value="NAD(P)-bd_dom_sf"/>
</dbReference>
<dbReference type="Gene3D" id="3.90.25.10">
    <property type="entry name" value="UDP-galactose 4-epimerase, domain 1"/>
    <property type="match status" value="1"/>
</dbReference>
<sequence>MSMMRIAVAGSGGLARLIAHYIDNETSHHVMLLSRSQQPALAARGFQISVVDYTDAQSLTFALKGIDTVISTVTGPSQVNLIRAAVAARVRRFAASEFEGLPSLRFAGDPLDRRRSDATRWLQHYAQNIISTVFVCGIFYERFQPGGLARSLVGLNTGFSGEGDYILDIANMRAQVPALTAEGQPVMMCMTAIQDVARFVTRAIDLPTWPPELRMCGERLSVQNLVLVAQHLKKQSFNPSVMHNPATLRAELAVAAAQGDRPRGIRLQTLIATAEGRYDFTQPNMNAAFPDITPKRFAQWFVEKWDLQ</sequence>
<keyword evidence="2" id="KW-0521">NADP</keyword>
<dbReference type="Proteomes" id="UP000192596">
    <property type="component" value="Unassembled WGS sequence"/>
</dbReference>